<evidence type="ECO:0000259" key="4">
    <source>
        <dbReference type="Pfam" id="PF05175"/>
    </source>
</evidence>
<dbReference type="GO" id="GO:0008170">
    <property type="term" value="F:N-methyltransferase activity"/>
    <property type="evidence" value="ECO:0007669"/>
    <property type="project" value="UniProtKB-ARBA"/>
</dbReference>
<keyword evidence="3" id="KW-0949">S-adenosyl-L-methionine</keyword>
<dbReference type="SUPFAM" id="SSF53335">
    <property type="entry name" value="S-adenosyl-L-methionine-dependent methyltransferases"/>
    <property type="match status" value="1"/>
</dbReference>
<dbReference type="InterPro" id="IPR002052">
    <property type="entry name" value="DNA_methylase_N6_adenine_CS"/>
</dbReference>
<feature type="domain" description="Methyltransferase small" evidence="4">
    <location>
        <begin position="124"/>
        <end position="222"/>
    </location>
</feature>
<organism evidence="5">
    <name type="scientific">Citrobacter freundii</name>
    <dbReference type="NCBI Taxonomy" id="546"/>
    <lineage>
        <taxon>Bacteria</taxon>
        <taxon>Pseudomonadati</taxon>
        <taxon>Pseudomonadota</taxon>
        <taxon>Gammaproteobacteria</taxon>
        <taxon>Enterobacterales</taxon>
        <taxon>Enterobacteriaceae</taxon>
        <taxon>Citrobacter</taxon>
        <taxon>Citrobacter freundii complex</taxon>
    </lineage>
</organism>
<dbReference type="Pfam" id="PF05175">
    <property type="entry name" value="MTS"/>
    <property type="match status" value="1"/>
</dbReference>
<name>A0A1V0M1W1_CITFR</name>
<dbReference type="AlphaFoldDB" id="A0A1V0M1W1"/>
<dbReference type="CDD" id="cd02440">
    <property type="entry name" value="AdoMet_MTases"/>
    <property type="match status" value="1"/>
</dbReference>
<sequence length="274" mass="30528">MSRLSNQPAAARRVNPLNGVLMQISTEVLNVLSRCRAEGNFLFLADQLDRSIYVKTNKVLEAAGGKWNRKEQAHIFTADAAERIEQIILTGSVDIPRDLFNFFPTPENLVTDMVLRAEPAAGERVLEPEFGDGRILKALKLAAPDALITGIELNDERFLAVKNDSVLSTGVELVHTDFLGYQPDETFDVIVMNPPFLKRSDVKHVMHAIAMLAKRGRLQAILSAGVLFREDTLTKALRERVKQLGGQISPLPDDTFRESGTKVKTARLEIDLRR</sequence>
<proteinExistence type="predicted"/>
<dbReference type="EMBL" id="KY270851">
    <property type="protein sequence ID" value="ARD68864.1"/>
    <property type="molecule type" value="Genomic_DNA"/>
</dbReference>
<evidence type="ECO:0000313" key="5">
    <source>
        <dbReference type="EMBL" id="ARD68864.1"/>
    </source>
</evidence>
<dbReference type="GO" id="GO:0008757">
    <property type="term" value="F:S-adenosylmethionine-dependent methyltransferase activity"/>
    <property type="evidence" value="ECO:0007669"/>
    <property type="project" value="UniProtKB-ARBA"/>
</dbReference>
<keyword evidence="2" id="KW-0808">Transferase</keyword>
<evidence type="ECO:0000256" key="3">
    <source>
        <dbReference type="ARBA" id="ARBA00022691"/>
    </source>
</evidence>
<geneLocation type="plasmid" evidence="5">
    <name>p112298-catA</name>
</geneLocation>
<keyword evidence="5" id="KW-0614">Plasmid</keyword>
<protein>
    <recommendedName>
        <fullName evidence="4">Methyltransferase small domain-containing protein</fullName>
    </recommendedName>
</protein>
<dbReference type="PROSITE" id="PS00092">
    <property type="entry name" value="N6_MTASE"/>
    <property type="match status" value="1"/>
</dbReference>
<keyword evidence="1" id="KW-0489">Methyltransferase</keyword>
<evidence type="ECO:0000256" key="1">
    <source>
        <dbReference type="ARBA" id="ARBA00022603"/>
    </source>
</evidence>
<dbReference type="InterPro" id="IPR029063">
    <property type="entry name" value="SAM-dependent_MTases_sf"/>
</dbReference>
<dbReference type="InterPro" id="IPR007848">
    <property type="entry name" value="Small_mtfrase_dom"/>
</dbReference>
<dbReference type="Gene3D" id="3.40.50.150">
    <property type="entry name" value="Vaccinia Virus protein VP39"/>
    <property type="match status" value="1"/>
</dbReference>
<reference evidence="5" key="1">
    <citation type="journal article" date="2017" name="Int. J. Antimicrob. Agents">
        <title>Sequencing and comparative genomics analysis of the IncHI2 plasmids pT5282-mphA and p112298-catA and the IncHI5 plasmid pYNKP001-dfrA.</title>
        <authorList>
            <person name="Liang Q."/>
            <person name="Yin Z."/>
            <person name="Zhao Y."/>
            <person name="Liang L."/>
            <person name="Feng J."/>
            <person name="Zhan Z."/>
            <person name="Wang H."/>
            <person name="Song Y."/>
            <person name="Tong Y."/>
            <person name="Wu W."/>
            <person name="Chen W."/>
            <person name="Wang J."/>
            <person name="Jiang L."/>
            <person name="Zhou D."/>
        </authorList>
    </citation>
    <scope>NUCLEOTIDE SEQUENCE</scope>
    <source>
        <strain evidence="5">112298</strain>
        <plasmid evidence="5">p112298-catA</plasmid>
    </source>
</reference>
<evidence type="ECO:0000256" key="2">
    <source>
        <dbReference type="ARBA" id="ARBA00022679"/>
    </source>
</evidence>
<dbReference type="PRINTS" id="PR00507">
    <property type="entry name" value="N12N6MTFRASE"/>
</dbReference>
<accession>A0A1V0M1W1</accession>
<dbReference type="GO" id="GO:0003676">
    <property type="term" value="F:nucleic acid binding"/>
    <property type="evidence" value="ECO:0007669"/>
    <property type="project" value="InterPro"/>
</dbReference>
<dbReference type="GO" id="GO:0032259">
    <property type="term" value="P:methylation"/>
    <property type="evidence" value="ECO:0007669"/>
    <property type="project" value="UniProtKB-KW"/>
</dbReference>